<dbReference type="Proteomes" id="UP000177745">
    <property type="component" value="Unassembled WGS sequence"/>
</dbReference>
<dbReference type="PANTHER" id="PTHR42709:SF6">
    <property type="entry name" value="UNDECAPRENYL PHOSPHATE TRANSPORTER A"/>
    <property type="match status" value="1"/>
</dbReference>
<dbReference type="PANTHER" id="PTHR42709">
    <property type="entry name" value="ALKALINE PHOSPHATASE LIKE PROTEIN"/>
    <property type="match status" value="1"/>
</dbReference>
<dbReference type="GO" id="GO:0005886">
    <property type="term" value="C:plasma membrane"/>
    <property type="evidence" value="ECO:0007669"/>
    <property type="project" value="UniProtKB-SubCell"/>
</dbReference>
<feature type="transmembrane region" description="Helical" evidence="6">
    <location>
        <begin position="51"/>
        <end position="72"/>
    </location>
</feature>
<name>A0A1F8HB43_9BACT</name>
<dbReference type="InterPro" id="IPR032816">
    <property type="entry name" value="VTT_dom"/>
</dbReference>
<feature type="domain" description="VTT" evidence="7">
    <location>
        <begin position="41"/>
        <end position="157"/>
    </location>
</feature>
<reference evidence="8 9" key="1">
    <citation type="journal article" date="2016" name="Nat. Commun.">
        <title>Thousands of microbial genomes shed light on interconnected biogeochemical processes in an aquifer system.</title>
        <authorList>
            <person name="Anantharaman K."/>
            <person name="Brown C.T."/>
            <person name="Hug L.A."/>
            <person name="Sharon I."/>
            <person name="Castelle C.J."/>
            <person name="Probst A.J."/>
            <person name="Thomas B.C."/>
            <person name="Singh A."/>
            <person name="Wilkins M.J."/>
            <person name="Karaoz U."/>
            <person name="Brodie E.L."/>
            <person name="Williams K.H."/>
            <person name="Hubbard S.S."/>
            <person name="Banfield J.F."/>
        </authorList>
    </citation>
    <scope>NUCLEOTIDE SEQUENCE [LARGE SCALE GENOMIC DNA]</scope>
</reference>
<sequence>MDILFNSSNFSGAVQWTSDHGYWIILIAMVIEGPIIASAAAFAAVSGYFNLFYIFILSLLGDAIGDTIYYAMGYWGRMKLVERFGHKFGLSKERLEKIDKLLNNHPVKTLLALKLNPITPAPGLMLVGSTKMPLRKFIATSLSITLPKSIFFIAMGYYFGNLYDLIAYYGNYGFAVIFIIILAVVAFRVYKKISCRIADKIEKI</sequence>
<evidence type="ECO:0000256" key="3">
    <source>
        <dbReference type="ARBA" id="ARBA00022692"/>
    </source>
</evidence>
<dbReference type="Pfam" id="PF09335">
    <property type="entry name" value="VTT_dom"/>
    <property type="match status" value="1"/>
</dbReference>
<evidence type="ECO:0000256" key="1">
    <source>
        <dbReference type="ARBA" id="ARBA00004651"/>
    </source>
</evidence>
<dbReference type="AlphaFoldDB" id="A0A1F8HB43"/>
<evidence type="ECO:0000313" key="9">
    <source>
        <dbReference type="Proteomes" id="UP000177745"/>
    </source>
</evidence>
<feature type="transmembrane region" description="Helical" evidence="6">
    <location>
        <begin position="137"/>
        <end position="160"/>
    </location>
</feature>
<evidence type="ECO:0000256" key="6">
    <source>
        <dbReference type="SAM" id="Phobius"/>
    </source>
</evidence>
<evidence type="ECO:0000313" key="8">
    <source>
        <dbReference type="EMBL" id="OGN34198.1"/>
    </source>
</evidence>
<keyword evidence="2" id="KW-1003">Cell membrane</keyword>
<proteinExistence type="predicted"/>
<keyword evidence="4 6" id="KW-1133">Transmembrane helix</keyword>
<gene>
    <name evidence="8" type="ORF">A3G51_03190</name>
</gene>
<organism evidence="8 9">
    <name type="scientific">Candidatus Yanofskybacteria bacterium RIFCSPLOWO2_12_FULL_43_11b</name>
    <dbReference type="NCBI Taxonomy" id="1802710"/>
    <lineage>
        <taxon>Bacteria</taxon>
        <taxon>Candidatus Yanofskyibacteriota</taxon>
    </lineage>
</organism>
<accession>A0A1F8HB43</accession>
<comment type="caution">
    <text evidence="8">The sequence shown here is derived from an EMBL/GenBank/DDBJ whole genome shotgun (WGS) entry which is preliminary data.</text>
</comment>
<keyword evidence="5 6" id="KW-0472">Membrane</keyword>
<protein>
    <recommendedName>
        <fullName evidence="7">VTT domain-containing protein</fullName>
    </recommendedName>
</protein>
<feature type="transmembrane region" description="Helical" evidence="6">
    <location>
        <begin position="21"/>
        <end position="45"/>
    </location>
</feature>
<evidence type="ECO:0000256" key="5">
    <source>
        <dbReference type="ARBA" id="ARBA00023136"/>
    </source>
</evidence>
<evidence type="ECO:0000256" key="2">
    <source>
        <dbReference type="ARBA" id="ARBA00022475"/>
    </source>
</evidence>
<feature type="transmembrane region" description="Helical" evidence="6">
    <location>
        <begin position="166"/>
        <end position="190"/>
    </location>
</feature>
<comment type="subcellular location">
    <subcellularLocation>
        <location evidence="1">Cell membrane</location>
        <topology evidence="1">Multi-pass membrane protein</topology>
    </subcellularLocation>
</comment>
<dbReference type="InterPro" id="IPR051311">
    <property type="entry name" value="DedA_domain"/>
</dbReference>
<evidence type="ECO:0000256" key="4">
    <source>
        <dbReference type="ARBA" id="ARBA00022989"/>
    </source>
</evidence>
<keyword evidence="3 6" id="KW-0812">Transmembrane</keyword>
<evidence type="ECO:0000259" key="7">
    <source>
        <dbReference type="Pfam" id="PF09335"/>
    </source>
</evidence>
<dbReference type="EMBL" id="MGKY01000005">
    <property type="protein sequence ID" value="OGN34198.1"/>
    <property type="molecule type" value="Genomic_DNA"/>
</dbReference>